<dbReference type="Gene3D" id="1.10.8.270">
    <property type="entry name" value="putative rabgap domain of human tbc1 domain family member 14 like domains"/>
    <property type="match status" value="1"/>
</dbReference>
<organism evidence="2 3">
    <name type="scientific">Tritrichomonas musculus</name>
    <dbReference type="NCBI Taxonomy" id="1915356"/>
    <lineage>
        <taxon>Eukaryota</taxon>
        <taxon>Metamonada</taxon>
        <taxon>Parabasalia</taxon>
        <taxon>Tritrichomonadida</taxon>
        <taxon>Tritrichomonadidae</taxon>
        <taxon>Tritrichomonas</taxon>
    </lineage>
</organism>
<dbReference type="SUPFAM" id="SSF47923">
    <property type="entry name" value="Ypt/Rab-GAP domain of gyp1p"/>
    <property type="match status" value="2"/>
</dbReference>
<dbReference type="Proteomes" id="UP001470230">
    <property type="component" value="Unassembled WGS sequence"/>
</dbReference>
<keyword evidence="3" id="KW-1185">Reference proteome</keyword>
<dbReference type="InterPro" id="IPR035969">
    <property type="entry name" value="Rab-GAP_TBC_sf"/>
</dbReference>
<name>A0ABR2GZR0_9EUKA</name>
<evidence type="ECO:0000313" key="2">
    <source>
        <dbReference type="EMBL" id="KAK8839423.1"/>
    </source>
</evidence>
<evidence type="ECO:0000313" key="3">
    <source>
        <dbReference type="Proteomes" id="UP001470230"/>
    </source>
</evidence>
<dbReference type="InterPro" id="IPR050302">
    <property type="entry name" value="Rab_GAP_TBC_domain"/>
</dbReference>
<dbReference type="PANTHER" id="PTHR47219">
    <property type="entry name" value="RAB GTPASE-ACTIVATING PROTEIN 1-LIKE"/>
    <property type="match status" value="1"/>
</dbReference>
<accession>A0ABR2GZR0</accession>
<comment type="caution">
    <text evidence="2">The sequence shown here is derived from an EMBL/GenBank/DDBJ whole genome shotgun (WGS) entry which is preliminary data.</text>
</comment>
<evidence type="ECO:0000259" key="1">
    <source>
        <dbReference type="PROSITE" id="PS50086"/>
    </source>
</evidence>
<dbReference type="PROSITE" id="PS50086">
    <property type="entry name" value="TBC_RABGAP"/>
    <property type="match status" value="1"/>
</dbReference>
<dbReference type="InterPro" id="IPR000195">
    <property type="entry name" value="Rab-GAP-TBC_dom"/>
</dbReference>
<dbReference type="Gene3D" id="1.10.472.80">
    <property type="entry name" value="Ypt/Rab-GAP domain of gyp1p, domain 3"/>
    <property type="match status" value="1"/>
</dbReference>
<reference evidence="2 3" key="1">
    <citation type="submission" date="2024-04" db="EMBL/GenBank/DDBJ databases">
        <title>Tritrichomonas musculus Genome.</title>
        <authorList>
            <person name="Alves-Ferreira E."/>
            <person name="Grigg M."/>
            <person name="Lorenzi H."/>
            <person name="Galac M."/>
        </authorList>
    </citation>
    <scope>NUCLEOTIDE SEQUENCE [LARGE SCALE GENOMIC DNA]</scope>
    <source>
        <strain evidence="2 3">EAF2021</strain>
    </source>
</reference>
<sequence>MFLQPSPKMMEQLRRILTAYANTDSEIGYTQGMNFIAAMFLLYQDEETAFWSFYSMMHLSSIPHREFFKNDFPKLQLAQIVIDRLIRERFPTFSKNLQEQELDSTFFAPQWVMVCFLNAGFDKKLSSFIFDQFLAYGIGPLISFGMAILELHQKYFENQGIEKMMQILTSPGDSPEMFYKEKVNLAWNKHFINSNEYNKLQREAVLEKANSKV</sequence>
<feature type="domain" description="Rab-GAP TBC" evidence="1">
    <location>
        <begin position="1"/>
        <end position="137"/>
    </location>
</feature>
<dbReference type="EMBL" id="JAPFFF010000051">
    <property type="protein sequence ID" value="KAK8839423.1"/>
    <property type="molecule type" value="Genomic_DNA"/>
</dbReference>
<dbReference type="SMART" id="SM00164">
    <property type="entry name" value="TBC"/>
    <property type="match status" value="1"/>
</dbReference>
<proteinExistence type="predicted"/>
<dbReference type="Pfam" id="PF00566">
    <property type="entry name" value="RabGAP-TBC"/>
    <property type="match status" value="1"/>
</dbReference>
<protein>
    <recommendedName>
        <fullName evidence="1">Rab-GAP TBC domain-containing protein</fullName>
    </recommendedName>
</protein>
<dbReference type="PANTHER" id="PTHR47219:SF9">
    <property type="entry name" value="GTPASE ACTIVATING PROTEIN AND CENTROSOME-ASSOCIATED, ISOFORM B"/>
    <property type="match status" value="1"/>
</dbReference>
<gene>
    <name evidence="2" type="ORF">M9Y10_031773</name>
</gene>